<feature type="compositionally biased region" description="Polar residues" evidence="7">
    <location>
        <begin position="198"/>
        <end position="207"/>
    </location>
</feature>
<evidence type="ECO:0000313" key="9">
    <source>
        <dbReference type="Ensembl" id="ENSDCDP00010025089.1"/>
    </source>
</evidence>
<feature type="domain" description="C2H2-type" evidence="8">
    <location>
        <begin position="295"/>
        <end position="318"/>
    </location>
</feature>
<dbReference type="PROSITE" id="PS00028">
    <property type="entry name" value="ZINC_FINGER_C2H2_1"/>
    <property type="match status" value="3"/>
</dbReference>
<name>A0AAY4BW78_9TELE</name>
<dbReference type="Pfam" id="PF00096">
    <property type="entry name" value="zf-C2H2"/>
    <property type="match status" value="2"/>
</dbReference>
<evidence type="ECO:0000256" key="6">
    <source>
        <dbReference type="PROSITE-ProRule" id="PRU00042"/>
    </source>
</evidence>
<dbReference type="GO" id="GO:0008270">
    <property type="term" value="F:zinc ion binding"/>
    <property type="evidence" value="ECO:0007669"/>
    <property type="project" value="UniProtKB-KW"/>
</dbReference>
<evidence type="ECO:0000256" key="4">
    <source>
        <dbReference type="ARBA" id="ARBA00022771"/>
    </source>
</evidence>
<dbReference type="FunFam" id="3.30.160.60:FF:000151">
    <property type="entry name" value="Zinc finger and SCAN domain-containing 21"/>
    <property type="match status" value="1"/>
</dbReference>
<keyword evidence="3" id="KW-0677">Repeat</keyword>
<reference evidence="9 10" key="1">
    <citation type="submission" date="2020-06" db="EMBL/GenBank/DDBJ databases">
        <authorList>
            <consortium name="Wellcome Sanger Institute Data Sharing"/>
        </authorList>
    </citation>
    <scope>NUCLEOTIDE SEQUENCE [LARGE SCALE GENOMIC DNA]</scope>
</reference>
<evidence type="ECO:0000313" key="10">
    <source>
        <dbReference type="Proteomes" id="UP000694580"/>
    </source>
</evidence>
<dbReference type="AlphaFoldDB" id="A0AAY4BW78"/>
<keyword evidence="10" id="KW-1185">Reference proteome</keyword>
<accession>A0AAY4BW78</accession>
<dbReference type="InterPro" id="IPR036236">
    <property type="entry name" value="Znf_C2H2_sf"/>
</dbReference>
<protein>
    <recommendedName>
        <fullName evidence="8">C2H2-type domain-containing protein</fullName>
    </recommendedName>
</protein>
<dbReference type="GO" id="GO:0000978">
    <property type="term" value="F:RNA polymerase II cis-regulatory region sequence-specific DNA binding"/>
    <property type="evidence" value="ECO:0007669"/>
    <property type="project" value="TreeGrafter"/>
</dbReference>
<evidence type="ECO:0000256" key="7">
    <source>
        <dbReference type="SAM" id="MobiDB-lite"/>
    </source>
</evidence>
<reference evidence="9" key="3">
    <citation type="submission" date="2025-09" db="UniProtKB">
        <authorList>
            <consortium name="Ensembl"/>
        </authorList>
    </citation>
    <scope>IDENTIFICATION</scope>
</reference>
<dbReference type="GO" id="GO:0005634">
    <property type="term" value="C:nucleus"/>
    <property type="evidence" value="ECO:0007669"/>
    <property type="project" value="UniProtKB-ARBA"/>
</dbReference>
<keyword evidence="2" id="KW-0479">Metal-binding</keyword>
<dbReference type="GeneTree" id="ENSGT01030000234576"/>
<dbReference type="Proteomes" id="UP000694580">
    <property type="component" value="Chromosome 4"/>
</dbReference>
<keyword evidence="5" id="KW-0862">Zinc</keyword>
<dbReference type="FunFam" id="3.30.160.60:FF:000690">
    <property type="entry name" value="Zinc finger protein 354C"/>
    <property type="match status" value="1"/>
</dbReference>
<sequence>SDLVLLSPSLSNTNGFLLSAKLKALQLMIRLWFITALLLTADWISGREEIPRLELNPLEESLFTRITEQLEEAAKLQVLSQHDEDVSRLQFEVKDEGHAPHGASQVEGGYRSGTRREMHALREGGTEQRGSRLWDGDSEAADSNCVSQLTQAEGPGNGPSVGLRRPHRINTSGWQSVWGHGAEVGCSHLQERKRRESNGNISSSQSRAHVREITPARSGPGTVSLSAGHRLLAKAQRLFHCPTCPKSFGRATDLERHERIHTGEKPFGCGACGKRFSLRCNLITHERVHSGSKPYSCRHCGKGFAQGSNLKAHQRYYHPYIALSCC</sequence>
<dbReference type="PANTHER" id="PTHR23226">
    <property type="entry name" value="ZINC FINGER AND SCAN DOMAIN-CONTAINING"/>
    <property type="match status" value="1"/>
</dbReference>
<dbReference type="Gene3D" id="3.30.160.60">
    <property type="entry name" value="Classic Zinc Finger"/>
    <property type="match status" value="3"/>
</dbReference>
<dbReference type="GO" id="GO:0000981">
    <property type="term" value="F:DNA-binding transcription factor activity, RNA polymerase II-specific"/>
    <property type="evidence" value="ECO:0007669"/>
    <property type="project" value="TreeGrafter"/>
</dbReference>
<dbReference type="FunFam" id="3.30.160.60:FF:000340">
    <property type="entry name" value="zinc finger protein 473 isoform X1"/>
    <property type="match status" value="1"/>
</dbReference>
<dbReference type="PROSITE" id="PS50157">
    <property type="entry name" value="ZINC_FINGER_C2H2_2"/>
    <property type="match status" value="3"/>
</dbReference>
<dbReference type="PANTHER" id="PTHR23226:SF240">
    <property type="entry name" value="GASTRULA ZINC FINGER PROTEIN XLCGF26.1-LIKE-RELATED"/>
    <property type="match status" value="1"/>
</dbReference>
<feature type="compositionally biased region" description="Basic and acidic residues" evidence="7">
    <location>
        <begin position="121"/>
        <end position="135"/>
    </location>
</feature>
<organism evidence="9 10">
    <name type="scientific">Denticeps clupeoides</name>
    <name type="common">denticle herring</name>
    <dbReference type="NCBI Taxonomy" id="299321"/>
    <lineage>
        <taxon>Eukaryota</taxon>
        <taxon>Metazoa</taxon>
        <taxon>Chordata</taxon>
        <taxon>Craniata</taxon>
        <taxon>Vertebrata</taxon>
        <taxon>Euteleostomi</taxon>
        <taxon>Actinopterygii</taxon>
        <taxon>Neopterygii</taxon>
        <taxon>Teleostei</taxon>
        <taxon>Clupei</taxon>
        <taxon>Clupeiformes</taxon>
        <taxon>Denticipitoidei</taxon>
        <taxon>Denticipitidae</taxon>
        <taxon>Denticeps</taxon>
    </lineage>
</organism>
<proteinExistence type="inferred from homology"/>
<evidence type="ECO:0000259" key="8">
    <source>
        <dbReference type="PROSITE" id="PS50157"/>
    </source>
</evidence>
<feature type="domain" description="C2H2-type" evidence="8">
    <location>
        <begin position="239"/>
        <end position="266"/>
    </location>
</feature>
<feature type="domain" description="C2H2-type" evidence="8">
    <location>
        <begin position="267"/>
        <end position="294"/>
    </location>
</feature>
<evidence type="ECO:0000256" key="1">
    <source>
        <dbReference type="ARBA" id="ARBA00006991"/>
    </source>
</evidence>
<feature type="region of interest" description="Disordered" evidence="7">
    <location>
        <begin position="191"/>
        <end position="224"/>
    </location>
</feature>
<evidence type="ECO:0000256" key="2">
    <source>
        <dbReference type="ARBA" id="ARBA00022723"/>
    </source>
</evidence>
<dbReference type="Ensembl" id="ENSDCDT00010031096.1">
    <property type="protein sequence ID" value="ENSDCDP00010025089.1"/>
    <property type="gene ID" value="ENSDCDG00010015972.1"/>
</dbReference>
<dbReference type="InterPro" id="IPR013087">
    <property type="entry name" value="Znf_C2H2_type"/>
</dbReference>
<feature type="region of interest" description="Disordered" evidence="7">
    <location>
        <begin position="121"/>
        <end position="143"/>
    </location>
</feature>
<dbReference type="SUPFAM" id="SSF57667">
    <property type="entry name" value="beta-beta-alpha zinc fingers"/>
    <property type="match status" value="2"/>
</dbReference>
<reference evidence="9" key="2">
    <citation type="submission" date="2025-08" db="UniProtKB">
        <authorList>
            <consortium name="Ensembl"/>
        </authorList>
    </citation>
    <scope>IDENTIFICATION</scope>
</reference>
<evidence type="ECO:0000256" key="5">
    <source>
        <dbReference type="ARBA" id="ARBA00022833"/>
    </source>
</evidence>
<keyword evidence="4 6" id="KW-0863">Zinc-finger</keyword>
<comment type="similarity">
    <text evidence="1">Belongs to the krueppel C2H2-type zinc-finger protein family.</text>
</comment>
<dbReference type="SMART" id="SM00355">
    <property type="entry name" value="ZnF_C2H2"/>
    <property type="match status" value="3"/>
</dbReference>
<evidence type="ECO:0000256" key="3">
    <source>
        <dbReference type="ARBA" id="ARBA00022737"/>
    </source>
</evidence>